<dbReference type="GO" id="GO:0000172">
    <property type="term" value="C:ribonuclease MRP complex"/>
    <property type="evidence" value="ECO:0007669"/>
    <property type="project" value="EnsemblFungi"/>
</dbReference>
<dbReference type="GO" id="GO:0000460">
    <property type="term" value="P:maturation of 5.8S rRNA"/>
    <property type="evidence" value="ECO:0007669"/>
    <property type="project" value="EnsemblFungi"/>
</dbReference>
<dbReference type="OrthoDB" id="4033941at2759"/>
<dbReference type="GO" id="GO:0042134">
    <property type="term" value="F:rRNA primary transcript binding"/>
    <property type="evidence" value="ECO:0007669"/>
    <property type="project" value="EnsemblFungi"/>
</dbReference>
<feature type="domain" description="DNA/RNA-binding protein Alba-like" evidence="1">
    <location>
        <begin position="47"/>
        <end position="112"/>
    </location>
</feature>
<reference evidence="2 3" key="1">
    <citation type="journal article" date="2011" name="Proc. Natl. Acad. Sci. U.S.A.">
        <title>Evolutionary erosion of yeast sex chromosomes by mating-type switching accidents.</title>
        <authorList>
            <person name="Gordon J.L."/>
            <person name="Armisen D."/>
            <person name="Proux-Wera E."/>
            <person name="Oheigeartaigh S.S."/>
            <person name="Byrne K.P."/>
            <person name="Wolfe K.H."/>
        </authorList>
    </citation>
    <scope>NUCLEOTIDE SEQUENCE [LARGE SCALE GENOMIC DNA]</scope>
    <source>
        <strain evidence="3">ATCC 24235 / CBS 4417 / NBRC 1672 / NRRL Y-8282 / UCD 70-5</strain>
    </source>
</reference>
<dbReference type="EMBL" id="HE612866">
    <property type="protein sequence ID" value="CCE65262.1"/>
    <property type="molecule type" value="Genomic_DNA"/>
</dbReference>
<dbReference type="GO" id="GO:0004526">
    <property type="term" value="F:ribonuclease P activity"/>
    <property type="evidence" value="ECO:0007669"/>
    <property type="project" value="EnsemblFungi"/>
</dbReference>
<dbReference type="KEGG" id="tpf:TPHA_0K01280"/>
<dbReference type="eggNOG" id="ENOG502S7W4">
    <property type="taxonomic scope" value="Eukaryota"/>
</dbReference>
<name>G8BZD4_TETPH</name>
<dbReference type="GO" id="GO:0000294">
    <property type="term" value="P:nuclear-transcribed mRNA catabolic process, RNase MRP-dependent"/>
    <property type="evidence" value="ECO:0007669"/>
    <property type="project" value="EnsemblFungi"/>
</dbReference>
<dbReference type="InterPro" id="IPR002775">
    <property type="entry name" value="DNA/RNA-bd_Alba-like"/>
</dbReference>
<evidence type="ECO:0000313" key="3">
    <source>
        <dbReference type="Proteomes" id="UP000005666"/>
    </source>
</evidence>
<proteinExistence type="predicted"/>
<organism evidence="2 3">
    <name type="scientific">Tetrapisispora phaffii (strain ATCC 24235 / CBS 4417 / NBRC 1672 / NRRL Y-8282 / UCD 70-5)</name>
    <name type="common">Yeast</name>
    <name type="synonym">Fabospora phaffii</name>
    <dbReference type="NCBI Taxonomy" id="1071381"/>
    <lineage>
        <taxon>Eukaryota</taxon>
        <taxon>Fungi</taxon>
        <taxon>Dikarya</taxon>
        <taxon>Ascomycota</taxon>
        <taxon>Saccharomycotina</taxon>
        <taxon>Saccharomycetes</taxon>
        <taxon>Saccharomycetales</taxon>
        <taxon>Saccharomycetaceae</taxon>
        <taxon>Tetrapisispora</taxon>
    </lineage>
</organism>
<accession>G8BZD4</accession>
<dbReference type="GO" id="GO:0034965">
    <property type="term" value="P:intronic box C/D snoRNA processing"/>
    <property type="evidence" value="ECO:0007669"/>
    <property type="project" value="EnsemblFungi"/>
</dbReference>
<dbReference type="GO" id="GO:0005655">
    <property type="term" value="C:nucleolar ribonuclease P complex"/>
    <property type="evidence" value="ECO:0007669"/>
    <property type="project" value="EnsemblFungi"/>
</dbReference>
<evidence type="ECO:0000313" key="2">
    <source>
        <dbReference type="EMBL" id="CCE65262.1"/>
    </source>
</evidence>
<dbReference type="GeneID" id="11533425"/>
<evidence type="ECO:0000259" key="1">
    <source>
        <dbReference type="Pfam" id="PF01918"/>
    </source>
</evidence>
<dbReference type="Pfam" id="PF01918">
    <property type="entry name" value="Alba"/>
    <property type="match status" value="1"/>
</dbReference>
<protein>
    <recommendedName>
        <fullName evidence="1">DNA/RNA-binding protein Alba-like domain-containing protein</fullName>
    </recommendedName>
</protein>
<dbReference type="GO" id="GO:0000171">
    <property type="term" value="F:ribonuclease MRP activity"/>
    <property type="evidence" value="ECO:0007669"/>
    <property type="project" value="EnsemblFungi"/>
</dbReference>
<dbReference type="GO" id="GO:0005697">
    <property type="term" value="C:telomerase holoenzyme complex"/>
    <property type="evidence" value="ECO:0007669"/>
    <property type="project" value="EnsemblFungi"/>
</dbReference>
<dbReference type="GO" id="GO:0001682">
    <property type="term" value="P:tRNA 5'-leader removal"/>
    <property type="evidence" value="ECO:0007669"/>
    <property type="project" value="EnsemblFungi"/>
</dbReference>
<dbReference type="HOGENOM" id="CLU_115485_0_0_1"/>
<dbReference type="OMA" id="KVETHNE"/>
<sequence length="154" mass="17412">MTDAQVLFNENSTELALDNHTQTLQYIQDAVIPNMLGPLDVSIDHYLKVNKNNNIKKSVRRTLRSLSDSASTLCIYSYGKHIQKLLSILQITSARLPKGTKLQQWNKLSSFTQIKHKHGNELIDDKITIPIFITVVTTGDAQLDPLYSAKFTKQ</sequence>
<dbReference type="AlphaFoldDB" id="G8BZD4"/>
<keyword evidence="3" id="KW-1185">Reference proteome</keyword>
<gene>
    <name evidence="2" type="primary">TPHA0K01280</name>
    <name evidence="2" type="ordered locus">TPHA_0K01280</name>
</gene>
<dbReference type="RefSeq" id="XP_003687696.1">
    <property type="nucleotide sequence ID" value="XM_003687648.1"/>
</dbReference>
<dbReference type="GO" id="GO:0005829">
    <property type="term" value="C:cytosol"/>
    <property type="evidence" value="ECO:0007669"/>
    <property type="project" value="EnsemblFungi"/>
</dbReference>
<dbReference type="STRING" id="1071381.G8BZD4"/>
<dbReference type="Proteomes" id="UP000005666">
    <property type="component" value="Chromosome 11"/>
</dbReference>